<protein>
    <recommendedName>
        <fullName evidence="1">RNase H type-1 domain-containing protein</fullName>
    </recommendedName>
</protein>
<dbReference type="SUPFAM" id="SSF53098">
    <property type="entry name" value="Ribonuclease H-like"/>
    <property type="match status" value="1"/>
</dbReference>
<keyword evidence="3" id="KW-1185">Reference proteome</keyword>
<reference evidence="2 3" key="1">
    <citation type="submission" date="2024-01" db="EMBL/GenBank/DDBJ databases">
        <title>The complete chloroplast genome sequence of Lithospermum erythrorhizon: insights into the phylogenetic relationship among Boraginaceae species and the maternal lineages of purple gromwells.</title>
        <authorList>
            <person name="Okada T."/>
            <person name="Watanabe K."/>
        </authorList>
    </citation>
    <scope>NUCLEOTIDE SEQUENCE [LARGE SCALE GENOMIC DNA]</scope>
</reference>
<dbReference type="Gene3D" id="3.30.420.10">
    <property type="entry name" value="Ribonuclease H-like superfamily/Ribonuclease H"/>
    <property type="match status" value="1"/>
</dbReference>
<dbReference type="InterPro" id="IPR043502">
    <property type="entry name" value="DNA/RNA_pol_sf"/>
</dbReference>
<dbReference type="Proteomes" id="UP001454036">
    <property type="component" value="Unassembled WGS sequence"/>
</dbReference>
<evidence type="ECO:0000313" key="3">
    <source>
        <dbReference type="Proteomes" id="UP001454036"/>
    </source>
</evidence>
<dbReference type="EMBL" id="BAABME010005709">
    <property type="protein sequence ID" value="GAA0166380.1"/>
    <property type="molecule type" value="Genomic_DNA"/>
</dbReference>
<evidence type="ECO:0000259" key="1">
    <source>
        <dbReference type="PROSITE" id="PS50879"/>
    </source>
</evidence>
<sequence>MRPPNSYKEVNLRRMSKEKFTWDDEYKAAFEELKKYLGSPQLLSRPEPGEQLQLYLAISEVAVSSVQIREVERVQRPIYYVSHVLRDAEERYPVIDKAAFALVISARKLKAYFESHPIQVVTDQPLKRVLTSPALSGQLTTWAIELSEFEISYVPRTSIRAQALADFVTECTAHQPQVIQGPDTEGAEQVQPKWTLFVDGARNDQGTGAGVLIVGPREVTLEYALRFSFPATNNEAEYEAMILGLKLVRSMEIGELLVKEDSKLVIDQIRGSRGVKSETLRRYHSKAVQISQEFKKVLFEHIPRAENEKADHLSRLATTYFSELPKEVCIEICDQPAYQE</sequence>
<dbReference type="SUPFAM" id="SSF56672">
    <property type="entry name" value="DNA/RNA polymerases"/>
    <property type="match status" value="1"/>
</dbReference>
<comment type="caution">
    <text evidence="2">The sequence shown here is derived from an EMBL/GenBank/DDBJ whole genome shotgun (WGS) entry which is preliminary data.</text>
</comment>
<dbReference type="PROSITE" id="PS50879">
    <property type="entry name" value="RNASE_H_1"/>
    <property type="match status" value="1"/>
</dbReference>
<dbReference type="CDD" id="cd09279">
    <property type="entry name" value="RNase_HI_like"/>
    <property type="match status" value="1"/>
</dbReference>
<dbReference type="PANTHER" id="PTHR48475">
    <property type="entry name" value="RIBONUCLEASE H"/>
    <property type="match status" value="1"/>
</dbReference>
<dbReference type="Pfam" id="PF13456">
    <property type="entry name" value="RVT_3"/>
    <property type="match status" value="1"/>
</dbReference>
<dbReference type="AlphaFoldDB" id="A0AAV3QS62"/>
<dbReference type="InterPro" id="IPR041577">
    <property type="entry name" value="RT_RNaseH_2"/>
</dbReference>
<dbReference type="GO" id="GO:0004523">
    <property type="term" value="F:RNA-DNA hybrid ribonuclease activity"/>
    <property type="evidence" value="ECO:0007669"/>
    <property type="project" value="InterPro"/>
</dbReference>
<proteinExistence type="predicted"/>
<gene>
    <name evidence="2" type="ORF">LIER_21544</name>
</gene>
<accession>A0AAV3QS62</accession>
<dbReference type="InterPro" id="IPR036397">
    <property type="entry name" value="RNaseH_sf"/>
</dbReference>
<name>A0AAV3QS62_LITER</name>
<organism evidence="2 3">
    <name type="scientific">Lithospermum erythrorhizon</name>
    <name type="common">Purple gromwell</name>
    <name type="synonym">Lithospermum officinale var. erythrorhizon</name>
    <dbReference type="NCBI Taxonomy" id="34254"/>
    <lineage>
        <taxon>Eukaryota</taxon>
        <taxon>Viridiplantae</taxon>
        <taxon>Streptophyta</taxon>
        <taxon>Embryophyta</taxon>
        <taxon>Tracheophyta</taxon>
        <taxon>Spermatophyta</taxon>
        <taxon>Magnoliopsida</taxon>
        <taxon>eudicotyledons</taxon>
        <taxon>Gunneridae</taxon>
        <taxon>Pentapetalae</taxon>
        <taxon>asterids</taxon>
        <taxon>lamiids</taxon>
        <taxon>Boraginales</taxon>
        <taxon>Boraginaceae</taxon>
        <taxon>Boraginoideae</taxon>
        <taxon>Lithospermeae</taxon>
        <taxon>Lithospermum</taxon>
    </lineage>
</organism>
<dbReference type="InterPro" id="IPR012337">
    <property type="entry name" value="RNaseH-like_sf"/>
</dbReference>
<dbReference type="GO" id="GO:0003676">
    <property type="term" value="F:nucleic acid binding"/>
    <property type="evidence" value="ECO:0007669"/>
    <property type="project" value="InterPro"/>
</dbReference>
<dbReference type="Pfam" id="PF17919">
    <property type="entry name" value="RT_RNaseH_2"/>
    <property type="match status" value="1"/>
</dbReference>
<feature type="domain" description="RNase H type-1" evidence="1">
    <location>
        <begin position="190"/>
        <end position="319"/>
    </location>
</feature>
<dbReference type="PANTHER" id="PTHR48475:SF1">
    <property type="entry name" value="RNASE H TYPE-1 DOMAIN-CONTAINING PROTEIN"/>
    <property type="match status" value="1"/>
</dbReference>
<dbReference type="InterPro" id="IPR002156">
    <property type="entry name" value="RNaseH_domain"/>
</dbReference>
<evidence type="ECO:0000313" key="2">
    <source>
        <dbReference type="EMBL" id="GAA0166380.1"/>
    </source>
</evidence>